<gene>
    <name evidence="1" type="ORF">BGZ97_008593</name>
</gene>
<comment type="caution">
    <text evidence="1">The sequence shown here is derived from an EMBL/GenBank/DDBJ whole genome shotgun (WGS) entry which is preliminary data.</text>
</comment>
<evidence type="ECO:0000313" key="2">
    <source>
        <dbReference type="Proteomes" id="UP000823405"/>
    </source>
</evidence>
<sequence>SQCALSEGVDLEIIGHAVEVKADRSSGVFEAKSDDWTIYKDSSTSLESPSEKPAETKQ</sequence>
<dbReference type="EMBL" id="JAAAIN010003968">
    <property type="protein sequence ID" value="KAG0283322.1"/>
    <property type="molecule type" value="Genomic_DNA"/>
</dbReference>
<accession>A0A9P6QPI3</accession>
<reference evidence="1" key="1">
    <citation type="journal article" date="2020" name="Fungal Divers.">
        <title>Resolving the Mortierellaceae phylogeny through synthesis of multi-gene phylogenetics and phylogenomics.</title>
        <authorList>
            <person name="Vandepol N."/>
            <person name="Liber J."/>
            <person name="Desiro A."/>
            <person name="Na H."/>
            <person name="Kennedy M."/>
            <person name="Barry K."/>
            <person name="Grigoriev I.V."/>
            <person name="Miller A.N."/>
            <person name="O'Donnell K."/>
            <person name="Stajich J.E."/>
            <person name="Bonito G."/>
        </authorList>
    </citation>
    <scope>NUCLEOTIDE SEQUENCE</scope>
    <source>
        <strain evidence="1">NVP60</strain>
    </source>
</reference>
<proteinExistence type="predicted"/>
<dbReference type="AlphaFoldDB" id="A0A9P6QPI3"/>
<name>A0A9P6QPI3_9FUNG</name>
<keyword evidence="2" id="KW-1185">Reference proteome</keyword>
<protein>
    <submittedName>
        <fullName evidence="1">Uncharacterized protein</fullName>
    </submittedName>
</protein>
<organism evidence="1 2">
    <name type="scientific">Linnemannia gamsii</name>
    <dbReference type="NCBI Taxonomy" id="64522"/>
    <lineage>
        <taxon>Eukaryota</taxon>
        <taxon>Fungi</taxon>
        <taxon>Fungi incertae sedis</taxon>
        <taxon>Mucoromycota</taxon>
        <taxon>Mortierellomycotina</taxon>
        <taxon>Mortierellomycetes</taxon>
        <taxon>Mortierellales</taxon>
        <taxon>Mortierellaceae</taxon>
        <taxon>Linnemannia</taxon>
    </lineage>
</organism>
<dbReference type="Proteomes" id="UP000823405">
    <property type="component" value="Unassembled WGS sequence"/>
</dbReference>
<evidence type="ECO:0000313" key="1">
    <source>
        <dbReference type="EMBL" id="KAG0283322.1"/>
    </source>
</evidence>
<feature type="non-terminal residue" evidence="1">
    <location>
        <position position="1"/>
    </location>
</feature>